<comment type="function">
    <text evidence="7">Specifically methylates the N4 position of cytidine in position 1402 (C1402) of 16S rRNA.</text>
</comment>
<dbReference type="InterPro" id="IPR002903">
    <property type="entry name" value="RsmH"/>
</dbReference>
<dbReference type="GO" id="GO:0071424">
    <property type="term" value="F:rRNA (cytosine-N4-)-methyltransferase activity"/>
    <property type="evidence" value="ECO:0007669"/>
    <property type="project" value="UniProtKB-UniRule"/>
</dbReference>
<evidence type="ECO:0000313" key="8">
    <source>
        <dbReference type="EMBL" id="VDN64433.1"/>
    </source>
</evidence>
<dbReference type="GO" id="GO:0005737">
    <property type="term" value="C:cytoplasm"/>
    <property type="evidence" value="ECO:0007669"/>
    <property type="project" value="UniProtKB-SubCell"/>
</dbReference>
<accession>A0A653B722</accession>
<dbReference type="Pfam" id="PF01795">
    <property type="entry name" value="Methyltransf_5"/>
    <property type="match status" value="1"/>
</dbReference>
<evidence type="ECO:0000256" key="5">
    <source>
        <dbReference type="ARBA" id="ARBA00022679"/>
    </source>
</evidence>
<dbReference type="GO" id="GO:0070475">
    <property type="term" value="P:rRNA base methylation"/>
    <property type="evidence" value="ECO:0007669"/>
    <property type="project" value="UniProtKB-UniRule"/>
</dbReference>
<name>A0A653B722_ECTOL</name>
<evidence type="ECO:0000256" key="7">
    <source>
        <dbReference type="HAMAP-Rule" id="MF_01007"/>
    </source>
</evidence>
<keyword evidence="2 7" id="KW-0963">Cytoplasm</keyword>
<dbReference type="NCBIfam" id="TIGR00006">
    <property type="entry name" value="16S rRNA (cytosine(1402)-N(4))-methyltransferase RsmH"/>
    <property type="match status" value="1"/>
</dbReference>
<evidence type="ECO:0000256" key="3">
    <source>
        <dbReference type="ARBA" id="ARBA00022552"/>
    </source>
</evidence>
<feature type="binding site" evidence="7">
    <location>
        <position position="56"/>
    </location>
    <ligand>
        <name>S-adenosyl-L-methionine</name>
        <dbReference type="ChEBI" id="CHEBI:59789"/>
    </ligand>
</feature>
<feature type="binding site" evidence="7">
    <location>
        <position position="111"/>
    </location>
    <ligand>
        <name>S-adenosyl-L-methionine</name>
        <dbReference type="ChEBI" id="CHEBI:59789"/>
    </ligand>
</feature>
<comment type="similarity">
    <text evidence="1 7">Belongs to the methyltransferase superfamily. RsmH family.</text>
</comment>
<dbReference type="SUPFAM" id="SSF81799">
    <property type="entry name" value="Putative methyltransferase TM0872, insert domain"/>
    <property type="match status" value="1"/>
</dbReference>
<feature type="binding site" evidence="7">
    <location>
        <begin position="36"/>
        <end position="38"/>
    </location>
    <ligand>
        <name>S-adenosyl-L-methionine</name>
        <dbReference type="ChEBI" id="CHEBI:59789"/>
    </ligand>
</feature>
<reference evidence="8" key="1">
    <citation type="submission" date="2018-11" db="EMBL/GenBank/DDBJ databases">
        <authorList>
            <consortium name="Genoscope - CEA"/>
            <person name="William W."/>
        </authorList>
    </citation>
    <scope>NUCLEOTIDE SEQUENCE [LARGE SCALE GENOMIC DNA]</scope>
    <source>
        <strain evidence="8">T9AD</strain>
    </source>
</reference>
<comment type="catalytic activity">
    <reaction evidence="7">
        <text>cytidine(1402) in 16S rRNA + S-adenosyl-L-methionine = N(4)-methylcytidine(1402) in 16S rRNA + S-adenosyl-L-homocysteine + H(+)</text>
        <dbReference type="Rhea" id="RHEA:42928"/>
        <dbReference type="Rhea" id="RHEA-COMP:10286"/>
        <dbReference type="Rhea" id="RHEA-COMP:10287"/>
        <dbReference type="ChEBI" id="CHEBI:15378"/>
        <dbReference type="ChEBI" id="CHEBI:57856"/>
        <dbReference type="ChEBI" id="CHEBI:59789"/>
        <dbReference type="ChEBI" id="CHEBI:74506"/>
        <dbReference type="ChEBI" id="CHEBI:82748"/>
        <dbReference type="EC" id="2.1.1.199"/>
    </reaction>
</comment>
<keyword evidence="4 7" id="KW-0489">Methyltransferase</keyword>
<dbReference type="HAMAP" id="MF_01007">
    <property type="entry name" value="16SrRNA_methyltr_H"/>
    <property type="match status" value="1"/>
</dbReference>
<dbReference type="PANTHER" id="PTHR11265:SF0">
    <property type="entry name" value="12S RRNA N4-METHYLCYTIDINE METHYLTRANSFERASE"/>
    <property type="match status" value="1"/>
</dbReference>
<evidence type="ECO:0000256" key="4">
    <source>
        <dbReference type="ARBA" id="ARBA00022603"/>
    </source>
</evidence>
<keyword evidence="3 7" id="KW-0698">rRNA processing</keyword>
<evidence type="ECO:0000256" key="6">
    <source>
        <dbReference type="ARBA" id="ARBA00022691"/>
    </source>
</evidence>
<dbReference type="AlphaFoldDB" id="A0A653B722"/>
<protein>
    <recommendedName>
        <fullName evidence="7">Ribosomal RNA small subunit methyltransferase H</fullName>
        <ecNumber evidence="7">2.1.1.199</ecNumber>
    </recommendedName>
    <alternativeName>
        <fullName evidence="7">16S rRNA m(4)C1402 methyltransferase</fullName>
    </alternativeName>
    <alternativeName>
        <fullName evidence="7">rRNA (cytosine-N(4)-)-methyltransferase RsmH</fullName>
    </alternativeName>
</protein>
<keyword evidence="5 7" id="KW-0808">Transferase</keyword>
<feature type="binding site" evidence="7">
    <location>
        <position position="104"/>
    </location>
    <ligand>
        <name>S-adenosyl-L-methionine</name>
        <dbReference type="ChEBI" id="CHEBI:59789"/>
    </ligand>
</feature>
<sequence>MTDTNYRHITVLLDEAVEGLAVRGDGCYMDGTFGRGGHSRLILQKLGPDGRLLGFDKDPLAIATGEALAAEDGRFVVVQRSFAELGKEAVVRGLDGQVSGILLDLGVSSPQLDDPERGFSFLNDGPLDMRMNPDAGVSAADWIARADEDEIARVFKDYGEERFAKRMARAVVQRRVEQPFTRTADLAKVLTEANPAWEKGKNPATRAFQGIRIFVNNELGDLERGLEAALESLEVGGRLVVISFHSLEDRIVKQFMKRQAKGEADKLPRDLPIIPKAFEPRLKLIGKPVYASDEELKANPRSRSAVMRIAEKLR</sequence>
<feature type="binding site" evidence="7">
    <location>
        <position position="82"/>
    </location>
    <ligand>
        <name>S-adenosyl-L-methionine</name>
        <dbReference type="ChEBI" id="CHEBI:59789"/>
    </ligand>
</feature>
<dbReference type="PANTHER" id="PTHR11265">
    <property type="entry name" value="S-ADENOSYL-METHYLTRANSFERASE MRAW"/>
    <property type="match status" value="1"/>
</dbReference>
<dbReference type="Gene3D" id="3.40.50.150">
    <property type="entry name" value="Vaccinia Virus protein VP39"/>
    <property type="match status" value="1"/>
</dbReference>
<keyword evidence="6 7" id="KW-0949">S-adenosyl-L-methionine</keyword>
<dbReference type="EC" id="2.1.1.199" evidence="7"/>
<dbReference type="InterPro" id="IPR029063">
    <property type="entry name" value="SAM-dependent_MTases_sf"/>
</dbReference>
<dbReference type="EMBL" id="LR130779">
    <property type="protein sequence ID" value="VDN64433.1"/>
    <property type="molecule type" value="Genomic_DNA"/>
</dbReference>
<dbReference type="FunFam" id="1.10.150.170:FF:000001">
    <property type="entry name" value="Ribosomal RNA small subunit methyltransferase H"/>
    <property type="match status" value="1"/>
</dbReference>
<dbReference type="SUPFAM" id="SSF53335">
    <property type="entry name" value="S-adenosyl-L-methionine-dependent methyltransferases"/>
    <property type="match status" value="1"/>
</dbReference>
<evidence type="ECO:0000256" key="2">
    <source>
        <dbReference type="ARBA" id="ARBA00022490"/>
    </source>
</evidence>
<dbReference type="Gene3D" id="1.10.150.170">
    <property type="entry name" value="Putative methyltransferase TM0872, insert domain"/>
    <property type="match status" value="1"/>
</dbReference>
<dbReference type="OrthoDB" id="9806637at2"/>
<evidence type="ECO:0000256" key="1">
    <source>
        <dbReference type="ARBA" id="ARBA00010396"/>
    </source>
</evidence>
<proteinExistence type="inferred from homology"/>
<gene>
    <name evidence="8" type="primary">mraW</name>
    <name evidence="7" type="synonym">rsmH</name>
    <name evidence="8" type="ORF">POT9AD_3458</name>
</gene>
<comment type="subcellular location">
    <subcellularLocation>
        <location evidence="7">Cytoplasm</location>
    </subcellularLocation>
</comment>
<dbReference type="InterPro" id="IPR023397">
    <property type="entry name" value="SAM-dep_MeTrfase_MraW_recog"/>
</dbReference>
<organism evidence="8">
    <name type="scientific">Ectopseudomonas oleovorans</name>
    <name type="common">Pseudomonas oleovorans</name>
    <dbReference type="NCBI Taxonomy" id="301"/>
    <lineage>
        <taxon>Bacteria</taxon>
        <taxon>Pseudomonadati</taxon>
        <taxon>Pseudomonadota</taxon>
        <taxon>Gammaproteobacteria</taxon>
        <taxon>Pseudomonadales</taxon>
        <taxon>Pseudomonadaceae</taxon>
        <taxon>Ectopseudomonas</taxon>
    </lineage>
</organism>
<dbReference type="PIRSF" id="PIRSF004486">
    <property type="entry name" value="MraW"/>
    <property type="match status" value="1"/>
</dbReference>